<evidence type="ECO:0000313" key="3">
    <source>
        <dbReference type="Proteomes" id="UP000596192"/>
    </source>
</evidence>
<proteinExistence type="predicted"/>
<evidence type="ECO:0000313" key="2">
    <source>
        <dbReference type="EMBL" id="QQE90853.1"/>
    </source>
</evidence>
<dbReference type="Proteomes" id="UP000596192">
    <property type="component" value="Chromosome"/>
</dbReference>
<evidence type="ECO:0000259" key="1">
    <source>
        <dbReference type="Pfam" id="PF06223"/>
    </source>
</evidence>
<protein>
    <recommendedName>
        <fullName evidence="1">Minor tail T domain-containing protein</fullName>
    </recommendedName>
</protein>
<sequence>MSGIGGRTIAEAQERISYQEFVAWARYRAKRGSLNVGMRVERGAALLATLYANAHSKNGGYKISDFATYHDEPTMSLEQAMEQWA</sequence>
<feature type="domain" description="Minor tail T" evidence="1">
    <location>
        <begin position="17"/>
        <end position="84"/>
    </location>
</feature>
<accession>A0AAQ0C0S6</accession>
<organism evidence="2 3">
    <name type="scientific">Azotobacter chroococcum</name>
    <dbReference type="NCBI Taxonomy" id="353"/>
    <lineage>
        <taxon>Bacteria</taxon>
        <taxon>Pseudomonadati</taxon>
        <taxon>Pseudomonadota</taxon>
        <taxon>Gammaproteobacteria</taxon>
        <taxon>Pseudomonadales</taxon>
        <taxon>Pseudomonadaceae</taxon>
        <taxon>Azotobacter</taxon>
    </lineage>
</organism>
<dbReference type="AlphaFoldDB" id="A0AAQ0C0S6"/>
<dbReference type="Pfam" id="PF06223">
    <property type="entry name" value="Phage_tail_T"/>
    <property type="match status" value="1"/>
</dbReference>
<name>A0AAQ0C0S6_9GAMM</name>
<reference evidence="2 3" key="1">
    <citation type="submission" date="2020-12" db="EMBL/GenBank/DDBJ databases">
        <title>Genomic Analysis and Response surface optimization of nitrogen-fixing conditions for A. chroococcum strain HR1, Isolation from rhizosphere soil.</title>
        <authorList>
            <person name="Li J."/>
            <person name="Yang H."/>
            <person name="Liu H."/>
            <person name="Wang C."/>
            <person name="Tian Y."/>
            <person name="Lu X.Y."/>
        </authorList>
    </citation>
    <scope>NUCLEOTIDE SEQUENCE [LARGE SCALE GENOMIC DNA]</scope>
    <source>
        <strain evidence="2 3">HR1</strain>
    </source>
</reference>
<dbReference type="InterPro" id="IPR009350">
    <property type="entry name" value="Phage_tail_T"/>
</dbReference>
<gene>
    <name evidence="2" type="ORF">GKQ51_09555</name>
</gene>
<dbReference type="EMBL" id="CP066310">
    <property type="protein sequence ID" value="QQE90853.1"/>
    <property type="molecule type" value="Genomic_DNA"/>
</dbReference>